<dbReference type="InParanoid" id="D8LJ59"/>
<proteinExistence type="inferred from homology"/>
<dbReference type="OMA" id="CADHQTS"/>
<feature type="compositionally biased region" description="Gly residues" evidence="2">
    <location>
        <begin position="25"/>
        <end position="43"/>
    </location>
</feature>
<dbReference type="PANTHER" id="PTHR48104:SF30">
    <property type="entry name" value="METACASPASE-1"/>
    <property type="match status" value="1"/>
</dbReference>
<evidence type="ECO:0000313" key="4">
    <source>
        <dbReference type="EMBL" id="CBN76943.1"/>
    </source>
</evidence>
<dbReference type="EMBL" id="FN649740">
    <property type="protein sequence ID" value="CBN76943.1"/>
    <property type="molecule type" value="Genomic_DNA"/>
</dbReference>
<dbReference type="Gene3D" id="3.40.50.12660">
    <property type="match status" value="2"/>
</dbReference>
<dbReference type="InterPro" id="IPR011600">
    <property type="entry name" value="Pept_C14_caspase"/>
</dbReference>
<evidence type="ECO:0000259" key="3">
    <source>
        <dbReference type="Pfam" id="PF00656"/>
    </source>
</evidence>
<dbReference type="GO" id="GO:0005737">
    <property type="term" value="C:cytoplasm"/>
    <property type="evidence" value="ECO:0007669"/>
    <property type="project" value="TreeGrafter"/>
</dbReference>
<protein>
    <submittedName>
        <fullName evidence="4">Metacaspase</fullName>
    </submittedName>
</protein>
<dbReference type="PANTHER" id="PTHR48104">
    <property type="entry name" value="METACASPASE-4"/>
    <property type="match status" value="1"/>
</dbReference>
<dbReference type="GO" id="GO:0006508">
    <property type="term" value="P:proteolysis"/>
    <property type="evidence" value="ECO:0007669"/>
    <property type="project" value="InterPro"/>
</dbReference>
<dbReference type="Proteomes" id="UP000002630">
    <property type="component" value="Linkage Group LG15"/>
</dbReference>
<dbReference type="EMBL" id="FN648420">
    <property type="protein sequence ID" value="CBN76943.1"/>
    <property type="molecule type" value="Genomic_DNA"/>
</dbReference>
<dbReference type="GO" id="GO:0004197">
    <property type="term" value="F:cysteine-type endopeptidase activity"/>
    <property type="evidence" value="ECO:0007669"/>
    <property type="project" value="InterPro"/>
</dbReference>
<dbReference type="InterPro" id="IPR050452">
    <property type="entry name" value="Metacaspase"/>
</dbReference>
<dbReference type="eggNOG" id="KOG1546">
    <property type="taxonomic scope" value="Eukaryota"/>
</dbReference>
<feature type="compositionally biased region" description="Low complexity" evidence="2">
    <location>
        <begin position="15"/>
        <end position="24"/>
    </location>
</feature>
<dbReference type="OrthoDB" id="3223806at2759"/>
<evidence type="ECO:0000256" key="2">
    <source>
        <dbReference type="SAM" id="MobiDB-lite"/>
    </source>
</evidence>
<organism evidence="4 5">
    <name type="scientific">Ectocarpus siliculosus</name>
    <name type="common">Brown alga</name>
    <name type="synonym">Conferva siliculosa</name>
    <dbReference type="NCBI Taxonomy" id="2880"/>
    <lineage>
        <taxon>Eukaryota</taxon>
        <taxon>Sar</taxon>
        <taxon>Stramenopiles</taxon>
        <taxon>Ochrophyta</taxon>
        <taxon>PX clade</taxon>
        <taxon>Phaeophyceae</taxon>
        <taxon>Ectocarpales</taxon>
        <taxon>Ectocarpaceae</taxon>
        <taxon>Ectocarpus</taxon>
    </lineage>
</organism>
<comment type="similarity">
    <text evidence="1">Belongs to the peptidase C14B family.</text>
</comment>
<keyword evidence="5" id="KW-1185">Reference proteome</keyword>
<feature type="domain" description="Peptidase C14 caspase" evidence="3">
    <location>
        <begin position="65"/>
        <end position="145"/>
    </location>
</feature>
<dbReference type="AlphaFoldDB" id="D8LJ59"/>
<feature type="region of interest" description="Disordered" evidence="2">
    <location>
        <begin position="1"/>
        <end position="58"/>
    </location>
</feature>
<gene>
    <name evidence="4" type="ORF">Esi_0024_0077</name>
</gene>
<dbReference type="Pfam" id="PF00656">
    <property type="entry name" value="Peptidase_C14"/>
    <property type="match status" value="2"/>
</dbReference>
<sequence length="354" mass="37306">MNSMGVKQGGEERAPAAAAAAAPAAGGGHGQHAAGGGGGGGGKGGKKRGHRAKDIPDEEFDAEIAGGIRADVRMFSGCEDVQTSADVHDVAKFGLPDATGAGGACTNAVLANVKDSKPDSWMSLLKGMRSTLKEKKFKQIPQLATSKKMDIHSPFDLSGGDESGNHKALLIGINYTGGKGELKGCHNDVKQMREYITTHGYPADGANLKIVSDDGEHEEPSKENILKAIKWLVHGAKAGDSLFMHYSGHGGSVKDNTGDEEDNKDETMIPVDYMKSGQIKDDEILKELVMPLPEGVVLSVVMDCCHSGSILDLPYSFDAKDGALELVEAGGSGVMQKKKNFNVKKKMHKAQGKH</sequence>
<evidence type="ECO:0000256" key="1">
    <source>
        <dbReference type="ARBA" id="ARBA00009005"/>
    </source>
</evidence>
<feature type="domain" description="Peptidase C14 caspase" evidence="3">
    <location>
        <begin position="166"/>
        <end position="319"/>
    </location>
</feature>
<accession>D8LJ59</accession>
<evidence type="ECO:0000313" key="5">
    <source>
        <dbReference type="Proteomes" id="UP000002630"/>
    </source>
</evidence>
<reference evidence="4 5" key="1">
    <citation type="journal article" date="2010" name="Nature">
        <title>The Ectocarpus genome and the independent evolution of multicellularity in brown algae.</title>
        <authorList>
            <person name="Cock J.M."/>
            <person name="Sterck L."/>
            <person name="Rouze P."/>
            <person name="Scornet D."/>
            <person name="Allen A.E."/>
            <person name="Amoutzias G."/>
            <person name="Anthouard V."/>
            <person name="Artiguenave F."/>
            <person name="Aury J.M."/>
            <person name="Badger J.H."/>
            <person name="Beszteri B."/>
            <person name="Billiau K."/>
            <person name="Bonnet E."/>
            <person name="Bothwell J.H."/>
            <person name="Bowler C."/>
            <person name="Boyen C."/>
            <person name="Brownlee C."/>
            <person name="Carrano C.J."/>
            <person name="Charrier B."/>
            <person name="Cho G.Y."/>
            <person name="Coelho S.M."/>
            <person name="Collen J."/>
            <person name="Corre E."/>
            <person name="Da Silva C."/>
            <person name="Delage L."/>
            <person name="Delaroque N."/>
            <person name="Dittami S.M."/>
            <person name="Doulbeau S."/>
            <person name="Elias M."/>
            <person name="Farnham G."/>
            <person name="Gachon C.M."/>
            <person name="Gschloessl B."/>
            <person name="Heesch S."/>
            <person name="Jabbari K."/>
            <person name="Jubin C."/>
            <person name="Kawai H."/>
            <person name="Kimura K."/>
            <person name="Kloareg B."/>
            <person name="Kupper F.C."/>
            <person name="Lang D."/>
            <person name="Le Bail A."/>
            <person name="Leblanc C."/>
            <person name="Lerouge P."/>
            <person name="Lohr M."/>
            <person name="Lopez P.J."/>
            <person name="Martens C."/>
            <person name="Maumus F."/>
            <person name="Michel G."/>
            <person name="Miranda-Saavedra D."/>
            <person name="Morales J."/>
            <person name="Moreau H."/>
            <person name="Motomura T."/>
            <person name="Nagasato C."/>
            <person name="Napoli C.A."/>
            <person name="Nelson D.R."/>
            <person name="Nyvall-Collen P."/>
            <person name="Peters A.F."/>
            <person name="Pommier C."/>
            <person name="Potin P."/>
            <person name="Poulain J."/>
            <person name="Quesneville H."/>
            <person name="Read B."/>
            <person name="Rensing S.A."/>
            <person name="Ritter A."/>
            <person name="Rousvoal S."/>
            <person name="Samanta M."/>
            <person name="Samson G."/>
            <person name="Schroeder D.C."/>
            <person name="Segurens B."/>
            <person name="Strittmatter M."/>
            <person name="Tonon T."/>
            <person name="Tregear J.W."/>
            <person name="Valentin K."/>
            <person name="von Dassow P."/>
            <person name="Yamagishi T."/>
            <person name="Van de Peer Y."/>
            <person name="Wincker P."/>
        </authorList>
    </citation>
    <scope>NUCLEOTIDE SEQUENCE [LARGE SCALE GENOMIC DNA]</scope>
    <source>
        <strain evidence="5">Ec32 / CCAP1310/4</strain>
    </source>
</reference>
<name>D8LJ59_ECTSI</name>